<evidence type="ECO:0000259" key="6">
    <source>
        <dbReference type="Pfam" id="PF13908"/>
    </source>
</evidence>
<proteinExistence type="predicted"/>
<feature type="compositionally biased region" description="Low complexity" evidence="5">
    <location>
        <begin position="93"/>
        <end position="107"/>
    </location>
</feature>
<dbReference type="PANTHER" id="PTHR31774:SF15">
    <property type="entry name" value="PROTEIN SHISA-7-LIKE"/>
    <property type="match status" value="1"/>
</dbReference>
<keyword evidence="2" id="KW-0812">Transmembrane</keyword>
<dbReference type="Pfam" id="PF13908">
    <property type="entry name" value="Shisa_N"/>
    <property type="match status" value="1"/>
</dbReference>
<feature type="domain" description="Shisa N-terminal" evidence="6">
    <location>
        <begin position="178"/>
        <end position="228"/>
    </location>
</feature>
<feature type="region of interest" description="Disordered" evidence="5">
    <location>
        <begin position="79"/>
        <end position="140"/>
    </location>
</feature>
<dbReference type="GO" id="GO:0032281">
    <property type="term" value="C:AMPA glutamate receptor complex"/>
    <property type="evidence" value="ECO:0007669"/>
    <property type="project" value="TreeGrafter"/>
</dbReference>
<dbReference type="PANTHER" id="PTHR31774">
    <property type="entry name" value="PROTEIN SHISA-9-RELATED"/>
    <property type="match status" value="1"/>
</dbReference>
<keyword evidence="4" id="KW-0472">Membrane</keyword>
<dbReference type="AlphaFoldDB" id="A0AAD8ZA74"/>
<dbReference type="GO" id="GO:0048172">
    <property type="term" value="P:regulation of short-term neuronal synaptic plasticity"/>
    <property type="evidence" value="ECO:0007669"/>
    <property type="project" value="TreeGrafter"/>
</dbReference>
<dbReference type="InterPro" id="IPR026910">
    <property type="entry name" value="Shisa"/>
</dbReference>
<feature type="compositionally biased region" description="Polar residues" evidence="5">
    <location>
        <begin position="309"/>
        <end position="323"/>
    </location>
</feature>
<comment type="caution">
    <text evidence="7">The sequence shown here is derived from an EMBL/GenBank/DDBJ whole genome shotgun (WGS) entry which is preliminary data.</text>
</comment>
<dbReference type="Proteomes" id="UP001239994">
    <property type="component" value="Unassembled WGS sequence"/>
</dbReference>
<feature type="region of interest" description="Disordered" evidence="5">
    <location>
        <begin position="446"/>
        <end position="522"/>
    </location>
</feature>
<evidence type="ECO:0000313" key="8">
    <source>
        <dbReference type="Proteomes" id="UP001239994"/>
    </source>
</evidence>
<gene>
    <name evidence="7" type="ORF">P4O66_010494</name>
</gene>
<reference evidence="7" key="1">
    <citation type="submission" date="2023-03" db="EMBL/GenBank/DDBJ databases">
        <title>Electrophorus voltai genome.</title>
        <authorList>
            <person name="Bian C."/>
        </authorList>
    </citation>
    <scope>NUCLEOTIDE SEQUENCE</scope>
    <source>
        <strain evidence="7">CB-2022</strain>
        <tissue evidence="7">Muscle</tissue>
    </source>
</reference>
<organism evidence="7 8">
    <name type="scientific">Electrophorus voltai</name>
    <dbReference type="NCBI Taxonomy" id="2609070"/>
    <lineage>
        <taxon>Eukaryota</taxon>
        <taxon>Metazoa</taxon>
        <taxon>Chordata</taxon>
        <taxon>Craniata</taxon>
        <taxon>Vertebrata</taxon>
        <taxon>Euteleostomi</taxon>
        <taxon>Actinopterygii</taxon>
        <taxon>Neopterygii</taxon>
        <taxon>Teleostei</taxon>
        <taxon>Ostariophysi</taxon>
        <taxon>Gymnotiformes</taxon>
        <taxon>Gymnotoidei</taxon>
        <taxon>Gymnotidae</taxon>
        <taxon>Electrophorus</taxon>
    </lineage>
</organism>
<comment type="subcellular location">
    <subcellularLocation>
        <location evidence="1">Membrane</location>
    </subcellularLocation>
</comment>
<feature type="compositionally biased region" description="Pro residues" evidence="5">
    <location>
        <begin position="131"/>
        <end position="140"/>
    </location>
</feature>
<evidence type="ECO:0000256" key="1">
    <source>
        <dbReference type="ARBA" id="ARBA00004370"/>
    </source>
</evidence>
<evidence type="ECO:0000256" key="4">
    <source>
        <dbReference type="ARBA" id="ARBA00023136"/>
    </source>
</evidence>
<dbReference type="GO" id="GO:0032591">
    <property type="term" value="C:dendritic spine membrane"/>
    <property type="evidence" value="ECO:0007669"/>
    <property type="project" value="TreeGrafter"/>
</dbReference>
<name>A0AAD8ZA74_9TELE</name>
<accession>A0AAD8ZA74</accession>
<dbReference type="GO" id="GO:0014069">
    <property type="term" value="C:postsynaptic density"/>
    <property type="evidence" value="ECO:0007669"/>
    <property type="project" value="TreeGrafter"/>
</dbReference>
<evidence type="ECO:0000256" key="5">
    <source>
        <dbReference type="SAM" id="MobiDB-lite"/>
    </source>
</evidence>
<protein>
    <recommendedName>
        <fullName evidence="6">Shisa N-terminal domain-containing protein</fullName>
    </recommendedName>
</protein>
<feature type="region of interest" description="Disordered" evidence="5">
    <location>
        <begin position="309"/>
        <end position="344"/>
    </location>
</feature>
<evidence type="ECO:0000256" key="3">
    <source>
        <dbReference type="ARBA" id="ARBA00022989"/>
    </source>
</evidence>
<dbReference type="EMBL" id="JAROKS010000016">
    <property type="protein sequence ID" value="KAK1795322.1"/>
    <property type="molecule type" value="Genomic_DNA"/>
</dbReference>
<keyword evidence="8" id="KW-1185">Reference proteome</keyword>
<evidence type="ECO:0000256" key="2">
    <source>
        <dbReference type="ARBA" id="ARBA00022692"/>
    </source>
</evidence>
<dbReference type="InterPro" id="IPR053891">
    <property type="entry name" value="Shisa_N"/>
</dbReference>
<dbReference type="GO" id="GO:0045211">
    <property type="term" value="C:postsynaptic membrane"/>
    <property type="evidence" value="ECO:0007669"/>
    <property type="project" value="TreeGrafter"/>
</dbReference>
<evidence type="ECO:0000313" key="7">
    <source>
        <dbReference type="EMBL" id="KAK1795322.1"/>
    </source>
</evidence>
<keyword evidence="3" id="KW-1133">Transmembrane helix</keyword>
<sequence>METALMLAMKSLVRDKEVGFLTLVVVESAGGSRRGGIECVESARENSLVSHIKMLPTLGARVRVTLLFLLIAAPLNVSSASVPDPSRPRNTFSRPTVSPTVSPRPSSWGLLPPLSRGGGNTRGKAATGRPKTPPPVAEMPPRPQAQVMLSKNATADALKPPLGAAQVAPPPRRLVEVDVCRGYYDVMGQYDLTFNCSKDDFIYCCGTCHYRFCCPDRSQRLDQNICHNYHSPVWANTAPPGTKPPHHLPDPDLSRIEQSNNTVYVIGGVISFTVAVAVAIKVAFHKASRQPRNRELNMPRALVDMLRHQSSPVQQGERNNSVALGTGGGESTLSRPPKNLYPTLQSKDNRQRVPRMNNMQMTSGGTLKPSKHTNAMKAQPSFHQSLHNLAHLPPSYEAAMKPEINRYCSLKRLDNSTSILCSSSYPTEKGGLEEYSGYCTTKRRPNNAPPSFHSSQHHLPWGGDYTLGGRGTLPTHATRPRIPHPQSAPSHTPNPYPLEPPESKQKSNQNYDTLSKPPRRVKSTDQLLALGDGNTLSRIPKNQQHQYYKAMNAAAAKNSNTQNTLRKSKERLLMSPDHLEEEVAGVEYGGGGSGIGGMGEYTGGGGTVPTLPRMGHQKAQSQQNVCATPSLDRHHMIKMNSHPTSGREQERNTTTMPSHVAGSGVGGAGWSEMQGTGVVMGTGTLGGHTARRLAFATKRQNTIEQLHFIPGGGGGGSGVGVAGNQGVRTGSKNEVTV</sequence>